<evidence type="ECO:0000313" key="3">
    <source>
        <dbReference type="Proteomes" id="UP000219338"/>
    </source>
</evidence>
<accession>A0A284RWM0</accession>
<organism evidence="2 3">
    <name type="scientific">Armillaria ostoyae</name>
    <name type="common">Armillaria root rot fungus</name>
    <dbReference type="NCBI Taxonomy" id="47428"/>
    <lineage>
        <taxon>Eukaryota</taxon>
        <taxon>Fungi</taxon>
        <taxon>Dikarya</taxon>
        <taxon>Basidiomycota</taxon>
        <taxon>Agaricomycotina</taxon>
        <taxon>Agaricomycetes</taxon>
        <taxon>Agaricomycetidae</taxon>
        <taxon>Agaricales</taxon>
        <taxon>Marasmiineae</taxon>
        <taxon>Physalacriaceae</taxon>
        <taxon>Armillaria</taxon>
    </lineage>
</organism>
<keyword evidence="3" id="KW-1185">Reference proteome</keyword>
<name>A0A284RWM0_ARMOS</name>
<dbReference type="AlphaFoldDB" id="A0A284RWM0"/>
<protein>
    <submittedName>
        <fullName evidence="2">Uncharacterized protein</fullName>
    </submittedName>
</protein>
<reference evidence="3" key="1">
    <citation type="journal article" date="2017" name="Nat. Ecol. Evol.">
        <title>Genome expansion and lineage-specific genetic innovations in the forest pathogenic fungi Armillaria.</title>
        <authorList>
            <person name="Sipos G."/>
            <person name="Prasanna A.N."/>
            <person name="Walter M.C."/>
            <person name="O'Connor E."/>
            <person name="Balint B."/>
            <person name="Krizsan K."/>
            <person name="Kiss B."/>
            <person name="Hess J."/>
            <person name="Varga T."/>
            <person name="Slot J."/>
            <person name="Riley R."/>
            <person name="Boka B."/>
            <person name="Rigling D."/>
            <person name="Barry K."/>
            <person name="Lee J."/>
            <person name="Mihaltcheva S."/>
            <person name="LaButti K."/>
            <person name="Lipzen A."/>
            <person name="Waldron R."/>
            <person name="Moloney N.M."/>
            <person name="Sperisen C."/>
            <person name="Kredics L."/>
            <person name="Vagvoelgyi C."/>
            <person name="Patrignani A."/>
            <person name="Fitzpatrick D."/>
            <person name="Nagy I."/>
            <person name="Doyle S."/>
            <person name="Anderson J.B."/>
            <person name="Grigoriev I.V."/>
            <person name="Gueldener U."/>
            <person name="Muensterkoetter M."/>
            <person name="Nagy L.G."/>
        </authorList>
    </citation>
    <scope>NUCLEOTIDE SEQUENCE [LARGE SCALE GENOMIC DNA]</scope>
    <source>
        <strain evidence="3">C18/9</strain>
    </source>
</reference>
<sequence length="120" mass="13510">MRRILSGHKRRACRPRYHQVIIESSKKRHTAWQKYSGKIELVVVEARTRLRAVRTTHKKAQMCLKRQSRSCGPQLHSNYHSGASGDESGTSFPAPTWERLASGSSVEMGDEKISGMDATS</sequence>
<gene>
    <name evidence="2" type="ORF">ARMOST_16594</name>
</gene>
<feature type="compositionally biased region" description="Polar residues" evidence="1">
    <location>
        <begin position="69"/>
        <end position="93"/>
    </location>
</feature>
<evidence type="ECO:0000256" key="1">
    <source>
        <dbReference type="SAM" id="MobiDB-lite"/>
    </source>
</evidence>
<dbReference type="EMBL" id="FUEG01000019">
    <property type="protein sequence ID" value="SJL13156.1"/>
    <property type="molecule type" value="Genomic_DNA"/>
</dbReference>
<proteinExistence type="predicted"/>
<feature type="region of interest" description="Disordered" evidence="1">
    <location>
        <begin position="64"/>
        <end position="120"/>
    </location>
</feature>
<dbReference type="Proteomes" id="UP000219338">
    <property type="component" value="Unassembled WGS sequence"/>
</dbReference>
<evidence type="ECO:0000313" key="2">
    <source>
        <dbReference type="EMBL" id="SJL13156.1"/>
    </source>
</evidence>